<reference evidence="2" key="2">
    <citation type="submission" date="2021-04" db="EMBL/GenBank/DDBJ databases">
        <authorList>
            <person name="Gilroy R."/>
        </authorList>
    </citation>
    <scope>NUCLEOTIDE SEQUENCE</scope>
    <source>
        <strain evidence="2">378</strain>
    </source>
</reference>
<sequence length="351" mass="38734">MSASKEQLTPAQYEEALAFFADITTAFMSWMIPATDSYTRALNACTQILTSFPQITASAEFREAYSIYGTRQQNALEELHAVVENNADIYALALGSDFAKEVAPISAEQRDFCHAQAMSEGQRAWGDIPFVDDFGIVDDGLASALAGVAPQKPQALATSASDNLIRALSPKTGMIMPLDGGANEFVAVLKRIPALLEVCNTTSADCAAADDRACFEVQQQVIKFFRGTESESNDLSIHMAKFPLFFEKALHMWEWLKEQQRATAAEVAVVKGQVLYFLRLELALNQFFGLMLTSAVDQIMFLHILHLLVEQKSHGGLSEIACQHKANAAKSRKVDRKKAMQSRTANLKRRK</sequence>
<evidence type="ECO:0000313" key="3">
    <source>
        <dbReference type="Proteomes" id="UP000733611"/>
    </source>
</evidence>
<accession>A0A948WZX4</accession>
<dbReference type="EMBL" id="JAHLFE010000210">
    <property type="protein sequence ID" value="MBU3845218.1"/>
    <property type="molecule type" value="Genomic_DNA"/>
</dbReference>
<feature type="region of interest" description="Disordered" evidence="1">
    <location>
        <begin position="331"/>
        <end position="351"/>
    </location>
</feature>
<evidence type="ECO:0000313" key="2">
    <source>
        <dbReference type="EMBL" id="MBU3845218.1"/>
    </source>
</evidence>
<reference evidence="2" key="1">
    <citation type="journal article" date="2021" name="PeerJ">
        <title>Extensive microbial diversity within the chicken gut microbiome revealed by metagenomics and culture.</title>
        <authorList>
            <person name="Gilroy R."/>
            <person name="Ravi A."/>
            <person name="Getino M."/>
            <person name="Pursley I."/>
            <person name="Horton D.L."/>
            <person name="Alikhan N.F."/>
            <person name="Baker D."/>
            <person name="Gharbi K."/>
            <person name="Hall N."/>
            <person name="Watson M."/>
            <person name="Adriaenssens E.M."/>
            <person name="Foster-Nyarko E."/>
            <person name="Jarju S."/>
            <person name="Secka A."/>
            <person name="Antonio M."/>
            <person name="Oren A."/>
            <person name="Chaudhuri R.R."/>
            <person name="La Ragione R."/>
            <person name="Hildebrand F."/>
            <person name="Pallen M.J."/>
        </authorList>
    </citation>
    <scope>NUCLEOTIDE SEQUENCE</scope>
    <source>
        <strain evidence="2">378</strain>
    </source>
</reference>
<evidence type="ECO:0000256" key="1">
    <source>
        <dbReference type="SAM" id="MobiDB-lite"/>
    </source>
</evidence>
<name>A0A948WZX4_9GAMM</name>
<proteinExistence type="predicted"/>
<dbReference type="Proteomes" id="UP000733611">
    <property type="component" value="Unassembled WGS sequence"/>
</dbReference>
<organism evidence="2 3">
    <name type="scientific">Candidatus Anaerobiospirillum pullicola</name>
    <dbReference type="NCBI Taxonomy" id="2838451"/>
    <lineage>
        <taxon>Bacteria</taxon>
        <taxon>Pseudomonadati</taxon>
        <taxon>Pseudomonadota</taxon>
        <taxon>Gammaproteobacteria</taxon>
        <taxon>Aeromonadales</taxon>
        <taxon>Succinivibrionaceae</taxon>
        <taxon>Anaerobiospirillum</taxon>
    </lineage>
</organism>
<protein>
    <submittedName>
        <fullName evidence="2">Uncharacterized protein</fullName>
    </submittedName>
</protein>
<dbReference type="AlphaFoldDB" id="A0A948WZX4"/>
<comment type="caution">
    <text evidence="2">The sequence shown here is derived from an EMBL/GenBank/DDBJ whole genome shotgun (WGS) entry which is preliminary data.</text>
</comment>
<gene>
    <name evidence="2" type="ORF">H9847_10230</name>
</gene>